<evidence type="ECO:0000256" key="1">
    <source>
        <dbReference type="SAM" id="Phobius"/>
    </source>
</evidence>
<gene>
    <name evidence="2" type="ORF">Pla144_28450</name>
</gene>
<keyword evidence="3" id="KW-1185">Reference proteome</keyword>
<proteinExistence type="predicted"/>
<keyword evidence="1" id="KW-1133">Transmembrane helix</keyword>
<comment type="caution">
    <text evidence="2">The sequence shown here is derived from an EMBL/GenBank/DDBJ whole genome shotgun (WGS) entry which is preliminary data.</text>
</comment>
<dbReference type="EMBL" id="SJPS01000004">
    <property type="protein sequence ID" value="TWU25637.1"/>
    <property type="molecule type" value="Genomic_DNA"/>
</dbReference>
<sequence length="36" mass="4128">MFNMIPNELFTQVFQLACCALAMLSLMVTFFLVPRS</sequence>
<evidence type="ECO:0000313" key="2">
    <source>
        <dbReference type="EMBL" id="TWU25637.1"/>
    </source>
</evidence>
<feature type="transmembrane region" description="Helical" evidence="1">
    <location>
        <begin position="12"/>
        <end position="33"/>
    </location>
</feature>
<dbReference type="AlphaFoldDB" id="A0A5C6CPV5"/>
<keyword evidence="1" id="KW-0472">Membrane</keyword>
<keyword evidence="1" id="KW-0812">Transmembrane</keyword>
<protein>
    <submittedName>
        <fullName evidence="2">Uncharacterized protein</fullName>
    </submittedName>
</protein>
<evidence type="ECO:0000313" key="3">
    <source>
        <dbReference type="Proteomes" id="UP000318437"/>
    </source>
</evidence>
<organism evidence="2 3">
    <name type="scientific">Bythopirellula polymerisocia</name>
    <dbReference type="NCBI Taxonomy" id="2528003"/>
    <lineage>
        <taxon>Bacteria</taxon>
        <taxon>Pseudomonadati</taxon>
        <taxon>Planctomycetota</taxon>
        <taxon>Planctomycetia</taxon>
        <taxon>Pirellulales</taxon>
        <taxon>Lacipirellulaceae</taxon>
        <taxon>Bythopirellula</taxon>
    </lineage>
</organism>
<name>A0A5C6CPV5_9BACT</name>
<dbReference type="Proteomes" id="UP000318437">
    <property type="component" value="Unassembled WGS sequence"/>
</dbReference>
<accession>A0A5C6CPV5</accession>
<reference evidence="2 3" key="1">
    <citation type="submission" date="2019-02" db="EMBL/GenBank/DDBJ databases">
        <title>Deep-cultivation of Planctomycetes and their phenomic and genomic characterization uncovers novel biology.</title>
        <authorList>
            <person name="Wiegand S."/>
            <person name="Jogler M."/>
            <person name="Boedeker C."/>
            <person name="Pinto D."/>
            <person name="Vollmers J."/>
            <person name="Rivas-Marin E."/>
            <person name="Kohn T."/>
            <person name="Peeters S.H."/>
            <person name="Heuer A."/>
            <person name="Rast P."/>
            <person name="Oberbeckmann S."/>
            <person name="Bunk B."/>
            <person name="Jeske O."/>
            <person name="Meyerdierks A."/>
            <person name="Storesund J.E."/>
            <person name="Kallscheuer N."/>
            <person name="Luecker S."/>
            <person name="Lage O.M."/>
            <person name="Pohl T."/>
            <person name="Merkel B.J."/>
            <person name="Hornburger P."/>
            <person name="Mueller R.-W."/>
            <person name="Bruemmer F."/>
            <person name="Labrenz M."/>
            <person name="Spormann A.M."/>
            <person name="Op Den Camp H."/>
            <person name="Overmann J."/>
            <person name="Amann R."/>
            <person name="Jetten M.S.M."/>
            <person name="Mascher T."/>
            <person name="Medema M.H."/>
            <person name="Devos D.P."/>
            <person name="Kaster A.-K."/>
            <person name="Ovreas L."/>
            <person name="Rohde M."/>
            <person name="Galperin M.Y."/>
            <person name="Jogler C."/>
        </authorList>
    </citation>
    <scope>NUCLEOTIDE SEQUENCE [LARGE SCALE GENOMIC DNA]</scope>
    <source>
        <strain evidence="2 3">Pla144</strain>
    </source>
</reference>